<name>F3GDL2_PSESJ</name>
<dbReference type="EMBL" id="AEAI01001197">
    <property type="protein sequence ID" value="EGH45162.1"/>
    <property type="molecule type" value="Genomic_DNA"/>
</dbReference>
<evidence type="ECO:0000313" key="1">
    <source>
        <dbReference type="EMBL" id="EGH45162.1"/>
    </source>
</evidence>
<dbReference type="Proteomes" id="UP000004986">
    <property type="component" value="Unassembled WGS sequence"/>
</dbReference>
<evidence type="ECO:0000313" key="2">
    <source>
        <dbReference type="Proteomes" id="UP000004986"/>
    </source>
</evidence>
<organism evidence="1 2">
    <name type="scientific">Pseudomonas syringae pv. pisi str. 1704B</name>
    <dbReference type="NCBI Taxonomy" id="629263"/>
    <lineage>
        <taxon>Bacteria</taxon>
        <taxon>Pseudomonadati</taxon>
        <taxon>Pseudomonadota</taxon>
        <taxon>Gammaproteobacteria</taxon>
        <taxon>Pseudomonadales</taxon>
        <taxon>Pseudomonadaceae</taxon>
        <taxon>Pseudomonas</taxon>
        <taxon>Pseudomonas syringae</taxon>
    </lineage>
</organism>
<dbReference type="AlphaFoldDB" id="F3GDL2"/>
<sequence>MPPKPAKLEANVTDLHALVKAVYEGRAPISVLTVNWARWTTWSIFKALISKWTE</sequence>
<gene>
    <name evidence="1" type="ORF">PSYPI_23662</name>
</gene>
<reference evidence="1 2" key="1">
    <citation type="journal article" date="2011" name="PLoS Pathog.">
        <title>Dynamic evolution of pathogenicity revealed by sequencing and comparative genomics of 19 Pseudomonas syringae isolates.</title>
        <authorList>
            <person name="Baltrus D.A."/>
            <person name="Nishimura M.T."/>
            <person name="Romanchuk A."/>
            <person name="Chang J.H."/>
            <person name="Mukhtar M.S."/>
            <person name="Cherkis K."/>
            <person name="Roach J."/>
            <person name="Grant S.R."/>
            <person name="Jones C.D."/>
            <person name="Dangl J.L."/>
        </authorList>
    </citation>
    <scope>NUCLEOTIDE SEQUENCE [LARGE SCALE GENOMIC DNA]</scope>
    <source>
        <strain evidence="1 2">1704B</strain>
    </source>
</reference>
<protein>
    <submittedName>
        <fullName evidence="1">Uncharacterized protein</fullName>
    </submittedName>
</protein>
<accession>F3GDL2</accession>
<proteinExistence type="predicted"/>
<dbReference type="HOGENOM" id="CLU_3047114_0_0_6"/>
<keyword evidence="2" id="KW-1185">Reference proteome</keyword>
<dbReference type="BioCyc" id="PSYR629263:G11X0-4341-MONOMER"/>
<comment type="caution">
    <text evidence="1">The sequence shown here is derived from an EMBL/GenBank/DDBJ whole genome shotgun (WGS) entry which is preliminary data.</text>
</comment>